<evidence type="ECO:0000259" key="8">
    <source>
        <dbReference type="PROSITE" id="PS50888"/>
    </source>
</evidence>
<dbReference type="CDD" id="cd11405">
    <property type="entry name" value="bHLHzip_MLXIP_like"/>
    <property type="match status" value="1"/>
</dbReference>
<accession>A0A813U189</accession>
<evidence type="ECO:0000313" key="9">
    <source>
        <dbReference type="EMBL" id="CAF0821306.1"/>
    </source>
</evidence>
<keyword evidence="6" id="KW-0175">Coiled coil</keyword>
<dbReference type="Pfam" id="PF00010">
    <property type="entry name" value="HLH"/>
    <property type="match status" value="1"/>
</dbReference>
<feature type="region of interest" description="Disordered" evidence="7">
    <location>
        <begin position="1"/>
        <end position="25"/>
    </location>
</feature>
<dbReference type="AlphaFoldDB" id="A0A813U189"/>
<feature type="compositionally biased region" description="Basic residues" evidence="7">
    <location>
        <begin position="479"/>
        <end position="491"/>
    </location>
</feature>
<keyword evidence="3" id="KW-0238">DNA-binding</keyword>
<keyword evidence="5" id="KW-0539">Nucleus</keyword>
<dbReference type="CDD" id="cd21739">
    <property type="entry name" value="NES2-NLS_ChREBP-like"/>
    <property type="match status" value="1"/>
</dbReference>
<keyword evidence="11" id="KW-1185">Reference proteome</keyword>
<feature type="domain" description="BHLH" evidence="8">
    <location>
        <begin position="573"/>
        <end position="627"/>
    </location>
</feature>
<dbReference type="GO" id="GO:0000978">
    <property type="term" value="F:RNA polymerase II cis-regulatory region sequence-specific DNA binding"/>
    <property type="evidence" value="ECO:0007669"/>
    <property type="project" value="TreeGrafter"/>
</dbReference>
<dbReference type="Proteomes" id="UP000663828">
    <property type="component" value="Unassembled WGS sequence"/>
</dbReference>
<evidence type="ECO:0000313" key="10">
    <source>
        <dbReference type="EMBL" id="CAF0996949.1"/>
    </source>
</evidence>
<dbReference type="EMBL" id="CAJNOJ010000016">
    <property type="protein sequence ID" value="CAF0821306.1"/>
    <property type="molecule type" value="Genomic_DNA"/>
</dbReference>
<evidence type="ECO:0000256" key="5">
    <source>
        <dbReference type="ARBA" id="ARBA00023242"/>
    </source>
</evidence>
<feature type="region of interest" description="Disordered" evidence="7">
    <location>
        <begin position="463"/>
        <end position="511"/>
    </location>
</feature>
<evidence type="ECO:0000313" key="12">
    <source>
        <dbReference type="Proteomes" id="UP000663852"/>
    </source>
</evidence>
<keyword evidence="4" id="KW-0804">Transcription</keyword>
<evidence type="ECO:0000256" key="1">
    <source>
        <dbReference type="ARBA" id="ARBA00004123"/>
    </source>
</evidence>
<dbReference type="InterPro" id="IPR011598">
    <property type="entry name" value="bHLH_dom"/>
</dbReference>
<dbReference type="GO" id="GO:0005634">
    <property type="term" value="C:nucleus"/>
    <property type="evidence" value="ECO:0007669"/>
    <property type="project" value="UniProtKB-SubCell"/>
</dbReference>
<dbReference type="PANTHER" id="PTHR15741:SF37">
    <property type="entry name" value="LD38259P"/>
    <property type="match status" value="1"/>
</dbReference>
<proteinExistence type="predicted"/>
<keyword evidence="2" id="KW-0805">Transcription regulation</keyword>
<feature type="coiled-coil region" evidence="6">
    <location>
        <begin position="624"/>
        <end position="658"/>
    </location>
</feature>
<evidence type="ECO:0000256" key="3">
    <source>
        <dbReference type="ARBA" id="ARBA00023125"/>
    </source>
</evidence>
<comment type="subcellular location">
    <subcellularLocation>
        <location evidence="1">Nucleus</location>
    </subcellularLocation>
</comment>
<evidence type="ECO:0000256" key="4">
    <source>
        <dbReference type="ARBA" id="ARBA00023163"/>
    </source>
</evidence>
<dbReference type="PANTHER" id="PTHR15741">
    <property type="entry name" value="BASIC HELIX-LOOP-HELIX ZIP TRANSCRIPTION FACTOR"/>
    <property type="match status" value="1"/>
</dbReference>
<dbReference type="GO" id="GO:0046983">
    <property type="term" value="F:protein dimerization activity"/>
    <property type="evidence" value="ECO:0007669"/>
    <property type="project" value="InterPro"/>
</dbReference>
<sequence length="775" mass="88143">MSRSAKRIKLEPVTHSNGSTKEVKHPLYSGQFMTSSIENDPEPIDVPCPSPIPNATAQGLPILNDATQGGPERRTEAHGQFSSLYSLLRVFNHVYRSNLTSPKWKNFRGSRIECQDKIRLNNVIWRTWHQQYILSRNTIVCQFVSPLDTSQTLPTQLTQQSKQQLLNSLKGEYIKWRQNSKKALRKVENDISSEEMKNLLGKVAEIHTPKVMPNFRRPATPSPEPCNLFDEFDLIEDQLLFSTTNTFNDKDAVVVVLALFCGKRVICHVHEHNGLFLGLGGNPDLYQPVMGQCHFDFTSLFEDLEQSITTDVFNMRYQTEQLPLNNYQPQTQYSLNLPNQSQDNLNHFPTLVSPPNDRSSLPMNHQKSLLNQTSTPMNVNDLNPMNIYNSTHYEPLTPHSLPFDTYSPTSMSKSINNNKNINQMITSSSPTNLMMNTPQTPSTSYLPPVTNKPSTLVNLLHQKHPSVVERSPPENKTTKQTRKTPQRKTQTKRLSTTTHKTSNIQQMPNPNHTMLNFPLTCKSKTHRPVSRAVSEDIPMMQQFNMPAPSATTKHSMSIPGNLSLLNNDMLSQDPSPSNFNAESKRRRNIKSGFDNLQTIIPKLNDPLNAKMSKAQMLGATASYIQEVIDMRDTMRRELDMLQREKDELQYKISQYQTSLPADGMPVVSAGQRSREAANALYQAYVADRTQNNWLFYPFSLILRHLFDSFQNTVTCDSTDKFLRSINEWKTHSLSLVQLRQAASQAVMDIGQRTSLITAPERVPDECVRLAIRDNQ</sequence>
<evidence type="ECO:0000256" key="7">
    <source>
        <dbReference type="SAM" id="MobiDB-lite"/>
    </source>
</evidence>
<dbReference type="EMBL" id="CAJNOR010000745">
    <property type="protein sequence ID" value="CAF0996949.1"/>
    <property type="molecule type" value="Genomic_DNA"/>
</dbReference>
<reference evidence="9" key="1">
    <citation type="submission" date="2021-02" db="EMBL/GenBank/DDBJ databases">
        <authorList>
            <person name="Nowell W R."/>
        </authorList>
    </citation>
    <scope>NUCLEOTIDE SEQUENCE</scope>
</reference>
<dbReference type="SMART" id="SM00353">
    <property type="entry name" value="HLH"/>
    <property type="match status" value="1"/>
</dbReference>
<gene>
    <name evidence="9" type="ORF">EDS130_LOCUS5870</name>
    <name evidence="10" type="ORF">XAT740_LOCUS12997</name>
</gene>
<dbReference type="GO" id="GO:0000981">
    <property type="term" value="F:DNA-binding transcription factor activity, RNA polymerase II-specific"/>
    <property type="evidence" value="ECO:0007669"/>
    <property type="project" value="TreeGrafter"/>
</dbReference>
<feature type="compositionally biased region" description="Polar residues" evidence="7">
    <location>
        <begin position="494"/>
        <end position="511"/>
    </location>
</feature>
<dbReference type="InterPro" id="IPR036638">
    <property type="entry name" value="HLH_DNA-bd_sf"/>
</dbReference>
<comment type="caution">
    <text evidence="9">The sequence shown here is derived from an EMBL/GenBank/DDBJ whole genome shotgun (WGS) entry which is preliminary data.</text>
</comment>
<evidence type="ECO:0000256" key="6">
    <source>
        <dbReference type="SAM" id="Coils"/>
    </source>
</evidence>
<dbReference type="OrthoDB" id="6022628at2759"/>
<name>A0A813U189_ADIRI</name>
<dbReference type="Gene3D" id="4.10.280.10">
    <property type="entry name" value="Helix-loop-helix DNA-binding domain"/>
    <property type="match status" value="1"/>
</dbReference>
<dbReference type="PROSITE" id="PS50888">
    <property type="entry name" value="BHLH"/>
    <property type="match status" value="1"/>
</dbReference>
<evidence type="ECO:0000256" key="2">
    <source>
        <dbReference type="ARBA" id="ARBA00023015"/>
    </source>
</evidence>
<dbReference type="SUPFAM" id="SSF47459">
    <property type="entry name" value="HLH, helix-loop-helix DNA-binding domain"/>
    <property type="match status" value="1"/>
</dbReference>
<evidence type="ECO:0000313" key="11">
    <source>
        <dbReference type="Proteomes" id="UP000663828"/>
    </source>
</evidence>
<protein>
    <recommendedName>
        <fullName evidence="8">BHLH domain-containing protein</fullName>
    </recommendedName>
</protein>
<organism evidence="9 12">
    <name type="scientific">Adineta ricciae</name>
    <name type="common">Rotifer</name>
    <dbReference type="NCBI Taxonomy" id="249248"/>
    <lineage>
        <taxon>Eukaryota</taxon>
        <taxon>Metazoa</taxon>
        <taxon>Spiralia</taxon>
        <taxon>Gnathifera</taxon>
        <taxon>Rotifera</taxon>
        <taxon>Eurotatoria</taxon>
        <taxon>Bdelloidea</taxon>
        <taxon>Adinetida</taxon>
        <taxon>Adinetidae</taxon>
        <taxon>Adineta</taxon>
    </lineage>
</organism>
<dbReference type="InterPro" id="IPR052207">
    <property type="entry name" value="Max-like/E-box_TFs"/>
</dbReference>
<dbReference type="Proteomes" id="UP000663852">
    <property type="component" value="Unassembled WGS sequence"/>
</dbReference>